<dbReference type="EMBL" id="WBOS01000001">
    <property type="protein sequence ID" value="KAB2338413.1"/>
    <property type="molecule type" value="Genomic_DNA"/>
</dbReference>
<protein>
    <submittedName>
        <fullName evidence="2">Uncharacterized protein</fullName>
    </submittedName>
</protein>
<name>A0A6L3VCL2_9BACI</name>
<comment type="caution">
    <text evidence="2">The sequence shown here is derived from an EMBL/GenBank/DDBJ whole genome shotgun (WGS) entry which is preliminary data.</text>
</comment>
<organism evidence="2 3">
    <name type="scientific">Cytobacillus depressus</name>
    <dbReference type="NCBI Taxonomy" id="1602942"/>
    <lineage>
        <taxon>Bacteria</taxon>
        <taxon>Bacillati</taxon>
        <taxon>Bacillota</taxon>
        <taxon>Bacilli</taxon>
        <taxon>Bacillales</taxon>
        <taxon>Bacillaceae</taxon>
        <taxon>Cytobacillus</taxon>
    </lineage>
</organism>
<sequence length="61" mass="6651">MLKTMSFSPNSLYIKVESSEQIEDTRLGKLEGEAKALIEQPSDHNGPNSTAFQLAPNMKAG</sequence>
<dbReference type="Proteomes" id="UP000481030">
    <property type="component" value="Unassembled WGS sequence"/>
</dbReference>
<accession>A0A6L3VCL2</accession>
<feature type="compositionally biased region" description="Polar residues" evidence="1">
    <location>
        <begin position="43"/>
        <end position="52"/>
    </location>
</feature>
<feature type="region of interest" description="Disordered" evidence="1">
    <location>
        <begin position="39"/>
        <end position="61"/>
    </location>
</feature>
<evidence type="ECO:0000256" key="1">
    <source>
        <dbReference type="SAM" id="MobiDB-lite"/>
    </source>
</evidence>
<keyword evidence="3" id="KW-1185">Reference proteome</keyword>
<gene>
    <name evidence="2" type="ORF">F7731_02305</name>
</gene>
<evidence type="ECO:0000313" key="3">
    <source>
        <dbReference type="Proteomes" id="UP000481030"/>
    </source>
</evidence>
<proteinExistence type="predicted"/>
<evidence type="ECO:0000313" key="2">
    <source>
        <dbReference type="EMBL" id="KAB2338413.1"/>
    </source>
</evidence>
<reference evidence="2 3" key="1">
    <citation type="journal article" date="2016" name="Antonie Van Leeuwenhoek">
        <title>Bacillus depressus sp. nov., isolated from soil of a sunflower field.</title>
        <authorList>
            <person name="Wei X."/>
            <person name="Xin D."/>
            <person name="Xin Y."/>
            <person name="Zhang H."/>
            <person name="Wang T."/>
            <person name="Zhang J."/>
        </authorList>
    </citation>
    <scope>NUCLEOTIDE SEQUENCE [LARGE SCALE GENOMIC DNA]</scope>
    <source>
        <strain evidence="2 3">BZ1</strain>
    </source>
</reference>
<dbReference type="AlphaFoldDB" id="A0A6L3VCL2"/>